<keyword evidence="2" id="KW-1185">Reference proteome</keyword>
<dbReference type="Proteomes" id="UP001302652">
    <property type="component" value="Chromosome 2"/>
</dbReference>
<proteinExistence type="predicted"/>
<evidence type="ECO:0000313" key="1">
    <source>
        <dbReference type="EMBL" id="WOD15582.1"/>
    </source>
</evidence>
<dbReference type="EMBL" id="CP136512">
    <property type="protein sequence ID" value="WOD15582.1"/>
    <property type="molecule type" value="Genomic_DNA"/>
</dbReference>
<gene>
    <name evidence="1" type="ORF">RW095_20130</name>
</gene>
<protein>
    <submittedName>
        <fullName evidence="1">RNA-binding protein</fullName>
    </submittedName>
</protein>
<name>A0ABZ0EEF9_9BURK</name>
<reference evidence="1 2" key="1">
    <citation type="submission" date="2023-10" db="EMBL/GenBank/DDBJ databases">
        <title>Surface-active antibiotics is a multifunctional adaptation for post-fire microbes.</title>
        <authorList>
            <person name="Liu M.D."/>
            <person name="Du Y."/>
            <person name="Koupaei S.K."/>
            <person name="Kim N.R."/>
            <person name="Zhang W."/>
            <person name="Traxler M.F."/>
        </authorList>
    </citation>
    <scope>NUCLEOTIDE SEQUENCE [LARGE SCALE GENOMIC DNA]</scope>
    <source>
        <strain evidence="1 2">F3</strain>
    </source>
</reference>
<accession>A0ABZ0EEF9</accession>
<dbReference type="RefSeq" id="WP_317017902.1">
    <property type="nucleotide sequence ID" value="NZ_CP136512.1"/>
</dbReference>
<sequence>MDPDPADEGNNAVLIKYGFPQFDSIKHFPGDDVRPSVAHTLNGVGAELLRRLRPRMHDMFCRGSQDLDGSYLRFR</sequence>
<organism evidence="1 2">
    <name type="scientific">Paraburkholderia kirstenboschensis</name>
    <dbReference type="NCBI Taxonomy" id="1245436"/>
    <lineage>
        <taxon>Bacteria</taxon>
        <taxon>Pseudomonadati</taxon>
        <taxon>Pseudomonadota</taxon>
        <taxon>Betaproteobacteria</taxon>
        <taxon>Burkholderiales</taxon>
        <taxon>Burkholderiaceae</taxon>
        <taxon>Paraburkholderia</taxon>
    </lineage>
</organism>
<evidence type="ECO:0000313" key="2">
    <source>
        <dbReference type="Proteomes" id="UP001302652"/>
    </source>
</evidence>